<dbReference type="EMBL" id="KZ820302">
    <property type="protein sequence ID" value="PWN47938.1"/>
    <property type="molecule type" value="Genomic_DNA"/>
</dbReference>
<name>A0ACD0NQ43_9BASI</name>
<gene>
    <name evidence="1" type="ORF">IE53DRAFT_296880</name>
</gene>
<feature type="non-terminal residue" evidence="1">
    <location>
        <position position="447"/>
    </location>
</feature>
<protein>
    <submittedName>
        <fullName evidence="1">Uncharacterized protein</fullName>
    </submittedName>
</protein>
<accession>A0ACD0NQ43</accession>
<feature type="non-terminal residue" evidence="1">
    <location>
        <position position="1"/>
    </location>
</feature>
<organism evidence="1 2">
    <name type="scientific">Violaceomyces palustris</name>
    <dbReference type="NCBI Taxonomy" id="1673888"/>
    <lineage>
        <taxon>Eukaryota</taxon>
        <taxon>Fungi</taxon>
        <taxon>Dikarya</taxon>
        <taxon>Basidiomycota</taxon>
        <taxon>Ustilaginomycotina</taxon>
        <taxon>Ustilaginomycetes</taxon>
        <taxon>Violaceomycetales</taxon>
        <taxon>Violaceomycetaceae</taxon>
        <taxon>Violaceomyces</taxon>
    </lineage>
</organism>
<keyword evidence="2" id="KW-1185">Reference proteome</keyword>
<reference evidence="1 2" key="1">
    <citation type="journal article" date="2018" name="Mol. Biol. Evol.">
        <title>Broad Genomic Sampling Reveals a Smut Pathogenic Ancestry of the Fungal Clade Ustilaginomycotina.</title>
        <authorList>
            <person name="Kijpornyongpan T."/>
            <person name="Mondo S.J."/>
            <person name="Barry K."/>
            <person name="Sandor L."/>
            <person name="Lee J."/>
            <person name="Lipzen A."/>
            <person name="Pangilinan J."/>
            <person name="LaButti K."/>
            <person name="Hainaut M."/>
            <person name="Henrissat B."/>
            <person name="Grigoriev I.V."/>
            <person name="Spatafora J.W."/>
            <person name="Aime M.C."/>
        </authorList>
    </citation>
    <scope>NUCLEOTIDE SEQUENCE [LARGE SCALE GENOMIC DNA]</scope>
    <source>
        <strain evidence="1 2">SA 807</strain>
    </source>
</reference>
<dbReference type="Proteomes" id="UP000245626">
    <property type="component" value="Unassembled WGS sequence"/>
</dbReference>
<evidence type="ECO:0000313" key="1">
    <source>
        <dbReference type="EMBL" id="PWN47938.1"/>
    </source>
</evidence>
<evidence type="ECO:0000313" key="2">
    <source>
        <dbReference type="Proteomes" id="UP000245626"/>
    </source>
</evidence>
<proteinExistence type="predicted"/>
<sequence length="447" mass="50012">PSSNVLRTRRSLLIQYHSRIQPRSRGFRWPEGKDLLQVQTHLYQDLYDGDRTAARRSFPASDKYDKSFLKELLKRLEESIQRETERLSSEGRQEEASDLELEERFLSRYSNLMGRGASFGPGVDLPPDSEYVTYHWRVPRPSLDGSGSADGGNDKAYRDALEGFQSVTIREQGISISRGTTGLKTWEASLRLAAHIVRSSSGTTHHPDRAWNDHDVTRPGTRVLELGSGVGLLGCVVSALQVRKATTVVKDQEGQGKRRRRREASLETVLTDVPGQVLDRLQETLEINSLRSYPSCRVQGLDWLKVEREGEEEREREEEEEGFYKPNLILAADVVYDPDLVGPLASTIKACLSSGRPSTEDTAAPMHASNQLEQELQPKALVASTVRNPKTYELFLQHLTSKGMAFEKLPDPSASPSSPDDQGDLPLFPSSHDPNVDGHVELIRITL</sequence>